<reference evidence="2 3" key="1">
    <citation type="submission" date="2024-11" db="EMBL/GenBank/DDBJ databases">
        <title>A near-complete genome assembly of Cinchona calisaya.</title>
        <authorList>
            <person name="Lian D.C."/>
            <person name="Zhao X.W."/>
            <person name="Wei L."/>
        </authorList>
    </citation>
    <scope>NUCLEOTIDE SEQUENCE [LARGE SCALE GENOMIC DNA]</scope>
    <source>
        <tissue evidence="2">Nenye</tissue>
    </source>
</reference>
<keyword evidence="3" id="KW-1185">Reference proteome</keyword>
<feature type="domain" description="RNase H type-1" evidence="1">
    <location>
        <begin position="13"/>
        <end position="130"/>
    </location>
</feature>
<accession>A0ABD3AP38</accession>
<protein>
    <recommendedName>
        <fullName evidence="1">RNase H type-1 domain-containing protein</fullName>
    </recommendedName>
</protein>
<evidence type="ECO:0000313" key="2">
    <source>
        <dbReference type="EMBL" id="KAL3532952.1"/>
    </source>
</evidence>
<evidence type="ECO:0000259" key="1">
    <source>
        <dbReference type="Pfam" id="PF13456"/>
    </source>
</evidence>
<dbReference type="Gene3D" id="3.30.420.10">
    <property type="entry name" value="Ribonuclease H-like superfamily/Ribonuclease H"/>
    <property type="match status" value="1"/>
</dbReference>
<sequence length="181" mass="19942">MITQDCIVINIVGKVDRRKNRAGIGLGCPNVEGKLLYTWAEGFDYVADNPILEAEAVRLAFLKAKAAGWTRVKLLRTNQAIVKKVNDNLVEDVQLATLLEDISNLKDLFSWCSLSCVSKNCNTLANNLACFAVDLIARENRCLNSELLHACVGPLVSLLATGSRVVYFLEGHSEQVYTDLV</sequence>
<proteinExistence type="predicted"/>
<dbReference type="Proteomes" id="UP001630127">
    <property type="component" value="Unassembled WGS sequence"/>
</dbReference>
<comment type="caution">
    <text evidence="2">The sequence shown here is derived from an EMBL/GenBank/DDBJ whole genome shotgun (WGS) entry which is preliminary data.</text>
</comment>
<organism evidence="2 3">
    <name type="scientific">Cinchona calisaya</name>
    <dbReference type="NCBI Taxonomy" id="153742"/>
    <lineage>
        <taxon>Eukaryota</taxon>
        <taxon>Viridiplantae</taxon>
        <taxon>Streptophyta</taxon>
        <taxon>Embryophyta</taxon>
        <taxon>Tracheophyta</taxon>
        <taxon>Spermatophyta</taxon>
        <taxon>Magnoliopsida</taxon>
        <taxon>eudicotyledons</taxon>
        <taxon>Gunneridae</taxon>
        <taxon>Pentapetalae</taxon>
        <taxon>asterids</taxon>
        <taxon>lamiids</taxon>
        <taxon>Gentianales</taxon>
        <taxon>Rubiaceae</taxon>
        <taxon>Cinchonoideae</taxon>
        <taxon>Cinchoneae</taxon>
        <taxon>Cinchona</taxon>
    </lineage>
</organism>
<dbReference type="InterPro" id="IPR036397">
    <property type="entry name" value="RNaseH_sf"/>
</dbReference>
<dbReference type="EMBL" id="JBJUIK010000003">
    <property type="protein sequence ID" value="KAL3532952.1"/>
    <property type="molecule type" value="Genomic_DNA"/>
</dbReference>
<dbReference type="InterPro" id="IPR002156">
    <property type="entry name" value="RNaseH_domain"/>
</dbReference>
<dbReference type="AlphaFoldDB" id="A0ABD3AP38"/>
<evidence type="ECO:0000313" key="3">
    <source>
        <dbReference type="Proteomes" id="UP001630127"/>
    </source>
</evidence>
<name>A0ABD3AP38_9GENT</name>
<dbReference type="Pfam" id="PF13456">
    <property type="entry name" value="RVT_3"/>
    <property type="match status" value="1"/>
</dbReference>
<gene>
    <name evidence="2" type="ORF">ACH5RR_006473</name>
</gene>